<organism evidence="10 11">
    <name type="scientific">Pseudooceanicola marinus</name>
    <dbReference type="NCBI Taxonomy" id="396013"/>
    <lineage>
        <taxon>Bacteria</taxon>
        <taxon>Pseudomonadati</taxon>
        <taxon>Pseudomonadota</taxon>
        <taxon>Alphaproteobacteria</taxon>
        <taxon>Rhodobacterales</taxon>
        <taxon>Paracoccaceae</taxon>
        <taxon>Pseudooceanicola</taxon>
    </lineage>
</organism>
<evidence type="ECO:0000256" key="6">
    <source>
        <dbReference type="ARBA" id="ARBA00023316"/>
    </source>
</evidence>
<dbReference type="PROSITE" id="PS52029">
    <property type="entry name" value="LD_TPASE"/>
    <property type="match status" value="1"/>
</dbReference>
<proteinExistence type="inferred from homology"/>
<feature type="active site" description="Proton donor/acceptor" evidence="7">
    <location>
        <position position="436"/>
    </location>
</feature>
<sequence>MTSRQTAARFLRRTAAAALIAGAAALSLPAPSASAMEGFALTGFKTAVAEAAARDRDLAAFYRARDFAPIWTGAGAEFTARRAALLEAIRMMPLHGLPGDKVNPDDLMARMAAAVSARDRGLLDVELSRIWLDVATDLQTGILTPARVDSEIVREVPLRDASQYLQGITGPAPLSFVAGLPPQRDEYRRLLRARLKMQAEMAAGGYGPVVQASKLEPGDQGRAVIALRDRLVRMGYLAPRASARYDAVLEAAVQQFQRDAGIEPDGVVGANTLKAINVSQEERLRAITVAMERERWINRPLGERHVWVNLPDMHAKLIDHGEVVFSTRSVIGRAMEGRRSPEFSDVMEHMVINPTWNVPRSIAVNEYLPQMQQNPYAAGHLNLIDARGRVVPRDAVDFTQFTRANFPFDIKQPPSTSNALGLVKFMFPNSNNIYLHDTPSKSLFNRTVRAFSHGCIRLQDPFDFAYTLLSYQESDPQGVFQSKLRTGRETQVDLREPLQVHLVYRTAFTDTRGRVHFRDDVYGRDAKVWSALAAEGVVLDQGNS</sequence>
<dbReference type="GO" id="GO:0016740">
    <property type="term" value="F:transferase activity"/>
    <property type="evidence" value="ECO:0007669"/>
    <property type="project" value="UniProtKB-KW"/>
</dbReference>
<dbReference type="GO" id="GO:0008360">
    <property type="term" value="P:regulation of cell shape"/>
    <property type="evidence" value="ECO:0007669"/>
    <property type="project" value="UniProtKB-UniRule"/>
</dbReference>
<feature type="active site" description="Nucleophile" evidence="7">
    <location>
        <position position="455"/>
    </location>
</feature>
<keyword evidence="11" id="KW-1185">Reference proteome</keyword>
<gene>
    <name evidence="10" type="ORF">PSM7751_00931</name>
</gene>
<dbReference type="OrthoDB" id="9778545at2"/>
<dbReference type="PROSITE" id="PS51318">
    <property type="entry name" value="TAT"/>
    <property type="match status" value="1"/>
</dbReference>
<dbReference type="InterPro" id="IPR006311">
    <property type="entry name" value="TAT_signal"/>
</dbReference>
<accession>A0A1X6YNJ6</accession>
<dbReference type="SUPFAM" id="SSF141523">
    <property type="entry name" value="L,D-transpeptidase catalytic domain-like"/>
    <property type="match status" value="1"/>
</dbReference>
<dbReference type="Gene3D" id="2.40.440.10">
    <property type="entry name" value="L,D-transpeptidase catalytic domain-like"/>
    <property type="match status" value="1"/>
</dbReference>
<dbReference type="Pfam" id="PF01471">
    <property type="entry name" value="PG_binding_1"/>
    <property type="match status" value="1"/>
</dbReference>
<dbReference type="RefSeq" id="WP_085886841.1">
    <property type="nucleotide sequence ID" value="NZ_FWFN01000002.1"/>
</dbReference>
<feature type="chain" id="PRO_5013095344" evidence="8">
    <location>
        <begin position="36"/>
        <end position="544"/>
    </location>
</feature>
<reference evidence="10 11" key="1">
    <citation type="submission" date="2017-03" db="EMBL/GenBank/DDBJ databases">
        <authorList>
            <person name="Afonso C.L."/>
            <person name="Miller P.J."/>
            <person name="Scott M.A."/>
            <person name="Spackman E."/>
            <person name="Goraichik I."/>
            <person name="Dimitrov K.M."/>
            <person name="Suarez D.L."/>
            <person name="Swayne D.E."/>
        </authorList>
    </citation>
    <scope>NUCLEOTIDE SEQUENCE [LARGE SCALE GENOMIC DNA]</scope>
    <source>
        <strain evidence="10 11">CECT 7751</strain>
    </source>
</reference>
<dbReference type="Pfam" id="PF20142">
    <property type="entry name" value="Scaffold"/>
    <property type="match status" value="1"/>
</dbReference>
<evidence type="ECO:0000256" key="3">
    <source>
        <dbReference type="ARBA" id="ARBA00022679"/>
    </source>
</evidence>
<protein>
    <submittedName>
        <fullName evidence="10">Murein L,D-transpeptidase</fullName>
    </submittedName>
</protein>
<evidence type="ECO:0000256" key="4">
    <source>
        <dbReference type="ARBA" id="ARBA00022960"/>
    </source>
</evidence>
<keyword evidence="5 7" id="KW-0573">Peptidoglycan synthesis</keyword>
<evidence type="ECO:0000256" key="1">
    <source>
        <dbReference type="ARBA" id="ARBA00004752"/>
    </source>
</evidence>
<dbReference type="InterPro" id="IPR052905">
    <property type="entry name" value="LD-transpeptidase_YkuD-like"/>
</dbReference>
<keyword evidence="3" id="KW-0808">Transferase</keyword>
<dbReference type="InterPro" id="IPR036365">
    <property type="entry name" value="PGBD-like_sf"/>
</dbReference>
<evidence type="ECO:0000313" key="11">
    <source>
        <dbReference type="Proteomes" id="UP000193963"/>
    </source>
</evidence>
<dbReference type="InterPro" id="IPR005490">
    <property type="entry name" value="LD_TPept_cat_dom"/>
</dbReference>
<evidence type="ECO:0000256" key="2">
    <source>
        <dbReference type="ARBA" id="ARBA00005992"/>
    </source>
</evidence>
<dbReference type="InterPro" id="IPR002477">
    <property type="entry name" value="Peptidoglycan-bd-like"/>
</dbReference>
<comment type="similarity">
    <text evidence="2">Belongs to the YkuD family.</text>
</comment>
<comment type="pathway">
    <text evidence="1 7">Cell wall biogenesis; peptidoglycan biosynthesis.</text>
</comment>
<dbReference type="GO" id="GO:0071555">
    <property type="term" value="P:cell wall organization"/>
    <property type="evidence" value="ECO:0007669"/>
    <property type="project" value="UniProtKB-UniRule"/>
</dbReference>
<name>A0A1X6YNJ6_9RHOB</name>
<dbReference type="InterPro" id="IPR038063">
    <property type="entry name" value="Transpep_catalytic_dom"/>
</dbReference>
<dbReference type="AlphaFoldDB" id="A0A1X6YNJ6"/>
<keyword evidence="8" id="KW-0732">Signal</keyword>
<keyword evidence="4 7" id="KW-0133">Cell shape</keyword>
<dbReference type="PANTHER" id="PTHR41533:SF2">
    <property type="entry name" value="BLR7131 PROTEIN"/>
    <property type="match status" value="1"/>
</dbReference>
<dbReference type="EMBL" id="FWFN01000002">
    <property type="protein sequence ID" value="SLN25836.1"/>
    <property type="molecule type" value="Genomic_DNA"/>
</dbReference>
<evidence type="ECO:0000256" key="7">
    <source>
        <dbReference type="PROSITE-ProRule" id="PRU01373"/>
    </source>
</evidence>
<dbReference type="InterPro" id="IPR045380">
    <property type="entry name" value="LD_TPept_scaffold_dom"/>
</dbReference>
<dbReference type="PANTHER" id="PTHR41533">
    <property type="entry name" value="L,D-TRANSPEPTIDASE HI_1667-RELATED"/>
    <property type="match status" value="1"/>
</dbReference>
<dbReference type="GO" id="GO:0004180">
    <property type="term" value="F:carboxypeptidase activity"/>
    <property type="evidence" value="ECO:0007669"/>
    <property type="project" value="UniProtKB-ARBA"/>
</dbReference>
<dbReference type="Proteomes" id="UP000193963">
    <property type="component" value="Unassembled WGS sequence"/>
</dbReference>
<evidence type="ECO:0000256" key="5">
    <source>
        <dbReference type="ARBA" id="ARBA00022984"/>
    </source>
</evidence>
<evidence type="ECO:0000256" key="8">
    <source>
        <dbReference type="SAM" id="SignalP"/>
    </source>
</evidence>
<dbReference type="CDD" id="cd16913">
    <property type="entry name" value="YkuD_like"/>
    <property type="match status" value="1"/>
</dbReference>
<feature type="signal peptide" evidence="8">
    <location>
        <begin position="1"/>
        <end position="35"/>
    </location>
</feature>
<feature type="domain" description="L,D-TPase catalytic" evidence="9">
    <location>
        <begin position="304"/>
        <end position="480"/>
    </location>
</feature>
<dbReference type="Pfam" id="PF03734">
    <property type="entry name" value="YkuD"/>
    <property type="match status" value="1"/>
</dbReference>
<dbReference type="InterPro" id="IPR036366">
    <property type="entry name" value="PGBDSf"/>
</dbReference>
<dbReference type="UniPathway" id="UPA00219"/>
<evidence type="ECO:0000259" key="9">
    <source>
        <dbReference type="PROSITE" id="PS52029"/>
    </source>
</evidence>
<evidence type="ECO:0000313" key="10">
    <source>
        <dbReference type="EMBL" id="SLN25836.1"/>
    </source>
</evidence>
<dbReference type="SUPFAM" id="SSF47090">
    <property type="entry name" value="PGBD-like"/>
    <property type="match status" value="1"/>
</dbReference>
<dbReference type="Gene3D" id="1.10.101.10">
    <property type="entry name" value="PGBD-like superfamily/PGBD"/>
    <property type="match status" value="1"/>
</dbReference>
<keyword evidence="6 7" id="KW-0961">Cell wall biogenesis/degradation</keyword>
<dbReference type="GO" id="GO:0009252">
    <property type="term" value="P:peptidoglycan biosynthetic process"/>
    <property type="evidence" value="ECO:0007669"/>
    <property type="project" value="UniProtKB-UniPathway"/>
</dbReference>